<organism evidence="3">
    <name type="scientific">Aureococcus anophagefferens</name>
    <name type="common">Harmful bloom alga</name>
    <dbReference type="NCBI Taxonomy" id="44056"/>
    <lineage>
        <taxon>Eukaryota</taxon>
        <taxon>Sar</taxon>
        <taxon>Stramenopiles</taxon>
        <taxon>Ochrophyta</taxon>
        <taxon>Pelagophyceae</taxon>
        <taxon>Pelagomonadales</taxon>
        <taxon>Pelagomonadaceae</taxon>
        <taxon>Aureococcus</taxon>
    </lineage>
</organism>
<dbReference type="AlphaFoldDB" id="F0Y7J7"/>
<gene>
    <name evidence="2" type="ORF">AURANDRAFT_63700</name>
</gene>
<proteinExistence type="predicted"/>
<sequence>MTGETEFNGNVFSSKCLPITLAARGVKVDLWDAFIGDLLGLPSLGLGRVECCVVATVGCPVFIISQCERSSSSLCAGRARLWRERANAVCLRHAPAFGVLGISLKATVATDDISRLDGEPWQGTCVEFSWAPPATALVLREGGDGSLKSGLENLAGKALRGIFGGPAPRPKPDSKTAYWEALPLGPADTPCVHVPVPPGMAPGARLQVPPGLSTAAMDPDPSSPKATSIPVPTLNQLAAGNQLAAPTSPQMQRDAAVAGQVVGVAAMAPGAPPMNPVVAGAAAGPVAQVVGGGALPSGQVVGAAQPYTEQYVAAVRRNSMRQEIPVATVQRVSMTGADADWKGFGKDGAKAKSSGAADALHAAEAVALIGAAAAAAGIAISKSMK</sequence>
<dbReference type="GeneID" id="20224458"/>
<dbReference type="RefSeq" id="XP_009036206.1">
    <property type="nucleotide sequence ID" value="XM_009037958.1"/>
</dbReference>
<dbReference type="KEGG" id="aaf:AURANDRAFT_63700"/>
<name>F0Y7J7_AURAN</name>
<accession>F0Y7J7</accession>
<protein>
    <submittedName>
        <fullName evidence="2">Uncharacterized protein</fullName>
    </submittedName>
</protein>
<reference evidence="2 3" key="1">
    <citation type="journal article" date="2011" name="Proc. Natl. Acad. Sci. U.S.A.">
        <title>Niche of harmful alga Aureococcus anophagefferens revealed through ecogenomics.</title>
        <authorList>
            <person name="Gobler C.J."/>
            <person name="Berry D.L."/>
            <person name="Dyhrman S.T."/>
            <person name="Wilhelm S.W."/>
            <person name="Salamov A."/>
            <person name="Lobanov A.V."/>
            <person name="Zhang Y."/>
            <person name="Collier J.L."/>
            <person name="Wurch L.L."/>
            <person name="Kustka A.B."/>
            <person name="Dill B.D."/>
            <person name="Shah M."/>
            <person name="VerBerkmoes N.C."/>
            <person name="Kuo A."/>
            <person name="Terry A."/>
            <person name="Pangilinan J."/>
            <person name="Lindquist E.A."/>
            <person name="Lucas S."/>
            <person name="Paulsen I.T."/>
            <person name="Hattenrath-Lehmann T.K."/>
            <person name="Talmage S.C."/>
            <person name="Walker E.A."/>
            <person name="Koch F."/>
            <person name="Burson A.M."/>
            <person name="Marcoval M.A."/>
            <person name="Tang Y.Z."/>
            <person name="Lecleir G.R."/>
            <person name="Coyne K.J."/>
            <person name="Berg G.M."/>
            <person name="Bertrand E.M."/>
            <person name="Saito M.A."/>
            <person name="Gladyshev V.N."/>
            <person name="Grigoriev I.V."/>
        </authorList>
    </citation>
    <scope>NUCLEOTIDE SEQUENCE [LARGE SCALE GENOMIC DNA]</scope>
    <source>
        <strain evidence="3">CCMP 1984</strain>
    </source>
</reference>
<keyword evidence="3" id="KW-1185">Reference proteome</keyword>
<dbReference type="InParanoid" id="F0Y7J7"/>
<evidence type="ECO:0000313" key="3">
    <source>
        <dbReference type="Proteomes" id="UP000002729"/>
    </source>
</evidence>
<feature type="region of interest" description="Disordered" evidence="1">
    <location>
        <begin position="202"/>
        <end position="230"/>
    </location>
</feature>
<evidence type="ECO:0000256" key="1">
    <source>
        <dbReference type="SAM" id="MobiDB-lite"/>
    </source>
</evidence>
<dbReference type="Proteomes" id="UP000002729">
    <property type="component" value="Unassembled WGS sequence"/>
</dbReference>
<dbReference type="EMBL" id="GL833126">
    <property type="protein sequence ID" value="EGB09081.1"/>
    <property type="molecule type" value="Genomic_DNA"/>
</dbReference>
<evidence type="ECO:0000313" key="2">
    <source>
        <dbReference type="EMBL" id="EGB09081.1"/>
    </source>
</evidence>